<keyword evidence="2" id="KW-1185">Reference proteome</keyword>
<organism evidence="1 2">
    <name type="scientific">Falsiroseomonas stagni DSM 19981</name>
    <dbReference type="NCBI Taxonomy" id="1123062"/>
    <lineage>
        <taxon>Bacteria</taxon>
        <taxon>Pseudomonadati</taxon>
        <taxon>Pseudomonadota</taxon>
        <taxon>Alphaproteobacteria</taxon>
        <taxon>Acetobacterales</taxon>
        <taxon>Roseomonadaceae</taxon>
        <taxon>Falsiroseomonas</taxon>
    </lineage>
</organism>
<dbReference type="EMBL" id="FOSQ01000040">
    <property type="protein sequence ID" value="SFL17754.1"/>
    <property type="molecule type" value="Genomic_DNA"/>
</dbReference>
<evidence type="ECO:0008006" key="3">
    <source>
        <dbReference type="Google" id="ProtNLM"/>
    </source>
</evidence>
<accession>A0A1I4FIJ7</accession>
<feature type="non-terminal residue" evidence="1">
    <location>
        <position position="418"/>
    </location>
</feature>
<dbReference type="Proteomes" id="UP000199473">
    <property type="component" value="Unassembled WGS sequence"/>
</dbReference>
<evidence type="ECO:0000313" key="1">
    <source>
        <dbReference type="EMBL" id="SFL17754.1"/>
    </source>
</evidence>
<feature type="non-terminal residue" evidence="1">
    <location>
        <position position="1"/>
    </location>
</feature>
<reference evidence="1 2" key="1">
    <citation type="submission" date="2016-10" db="EMBL/GenBank/DDBJ databases">
        <authorList>
            <person name="de Groot N.N."/>
        </authorList>
    </citation>
    <scope>NUCLEOTIDE SEQUENCE [LARGE SCALE GENOMIC DNA]</scope>
    <source>
        <strain evidence="1 2">DSM 19981</strain>
    </source>
</reference>
<protein>
    <recommendedName>
        <fullName evidence="3">Adhesin HecA family 20-residue repeat-containing protein</fullName>
    </recommendedName>
</protein>
<sequence>AGSISNSGAGLAISATSLTLDAGMAVGAAGNALRISAATVTAVDANGAVRLDVAGATTICRLTAGGVVDVDGTGTVSTSGALSGSGVSITSSGGAVLMGQNSTIEAGNGDVTLDASSDVTVAYVAGDDVVLNSAGGSLLSSKSGVNVEATTLSGVIGGAVGAGAHAPIVLAVDTIGSLTAGGLLAVESTTAMSIGTLSGVGAVSLEAGAAVTLTGSISGEGLAITTTGAGSAGDFTMTSGALLDAGNSQVAIAISGNATIAQLSTTADATVHVEGDISAVGGNSLISASVLYMTAGGSLGSSAKAVAIEAPVISAFSAGSDIDATFTGATTLQGGDAGGSIDISADAALAITDMLQSTGAQNISAASVAFVVGATTGSLQLNGAADVSVTATAGDVTMDDGATLISTSGNIGVDASGS</sequence>
<gene>
    <name evidence="1" type="ORF">SAMN02745775_1401</name>
</gene>
<name>A0A1I4FIJ7_9PROT</name>
<proteinExistence type="predicted"/>
<dbReference type="AlphaFoldDB" id="A0A1I4FIJ7"/>
<evidence type="ECO:0000313" key="2">
    <source>
        <dbReference type="Proteomes" id="UP000199473"/>
    </source>
</evidence>